<sequence length="110" mass="12916">MPKTDVMKEKDIISQALRQIIKNLEELEGLPEEKHRITLPLVDNLREALDLLRSLQQGYPEDDYCHVINYCLMKLEFAKKQVEYGDVEEGLSFTKSILIYFLKETDLKKN</sequence>
<evidence type="ECO:0000313" key="1">
    <source>
        <dbReference type="EMBL" id="ALJ00413.1"/>
    </source>
</evidence>
<proteinExistence type="predicted"/>
<name>A0A0P0C5D3_9BACT</name>
<accession>A0A0P0C5D3</accession>
<protein>
    <submittedName>
        <fullName evidence="1">Uncharacterized protein</fullName>
    </submittedName>
</protein>
<dbReference type="Proteomes" id="UP000061382">
    <property type="component" value="Chromosome"/>
</dbReference>
<reference evidence="1 2" key="1">
    <citation type="submission" date="2015-08" db="EMBL/GenBank/DDBJ databases">
        <title>Complete genome sequence of Rufibacter tibetensis strain 1351t, a radiation-resistant bacterium from tibet plateau.</title>
        <authorList>
            <person name="Dai J."/>
        </authorList>
    </citation>
    <scope>NUCLEOTIDE SEQUENCE [LARGE SCALE GENOMIC DNA]</scope>
    <source>
        <strain evidence="1 2">1351</strain>
    </source>
</reference>
<dbReference type="EMBL" id="CP012643">
    <property type="protein sequence ID" value="ALJ00413.1"/>
    <property type="molecule type" value="Genomic_DNA"/>
</dbReference>
<dbReference type="KEGG" id="rti:DC20_17335"/>
<gene>
    <name evidence="1" type="ORF">DC20_17335</name>
</gene>
<dbReference type="PATRIC" id="fig|512763.3.peg.3814"/>
<dbReference type="RefSeq" id="WP_062544986.1">
    <property type="nucleotide sequence ID" value="NZ_CP012643.1"/>
</dbReference>
<dbReference type="AlphaFoldDB" id="A0A0P0C5D3"/>
<evidence type="ECO:0000313" key="2">
    <source>
        <dbReference type="Proteomes" id="UP000061382"/>
    </source>
</evidence>
<organism evidence="1 2">
    <name type="scientific">Rufibacter tibetensis</name>
    <dbReference type="NCBI Taxonomy" id="512763"/>
    <lineage>
        <taxon>Bacteria</taxon>
        <taxon>Pseudomonadati</taxon>
        <taxon>Bacteroidota</taxon>
        <taxon>Cytophagia</taxon>
        <taxon>Cytophagales</taxon>
        <taxon>Hymenobacteraceae</taxon>
        <taxon>Rufibacter</taxon>
    </lineage>
</organism>
<keyword evidence="2" id="KW-1185">Reference proteome</keyword>